<accession>A0A411WNZ1</accession>
<reference evidence="1 2" key="1">
    <citation type="submission" date="2019-03" db="EMBL/GenBank/DDBJ databases">
        <title>Pragia sp. nov. isolated from the gut tract of Carduelis flavirostris.</title>
        <authorList>
            <person name="Ge Y."/>
        </authorList>
    </citation>
    <scope>NUCLEOTIDE SEQUENCE [LARGE SCALE GENOMIC DNA]</scope>
    <source>
        <strain evidence="1 2">CF-458</strain>
    </source>
</reference>
<proteinExistence type="predicted"/>
<organism evidence="1 2">
    <name type="scientific">Limnobaculum zhutongyuii</name>
    <dbReference type="NCBI Taxonomy" id="2498113"/>
    <lineage>
        <taxon>Bacteria</taxon>
        <taxon>Pseudomonadati</taxon>
        <taxon>Pseudomonadota</taxon>
        <taxon>Gammaproteobacteria</taxon>
        <taxon>Enterobacterales</taxon>
        <taxon>Budviciaceae</taxon>
        <taxon>Limnobaculum</taxon>
    </lineage>
</organism>
<dbReference type="OrthoDB" id="2663305at2"/>
<evidence type="ECO:0000313" key="2">
    <source>
        <dbReference type="Proteomes" id="UP000293154"/>
    </source>
</evidence>
<evidence type="ECO:0000313" key="1">
    <source>
        <dbReference type="EMBL" id="QBH97860.1"/>
    </source>
</evidence>
<protein>
    <submittedName>
        <fullName evidence="1">Uncharacterized protein</fullName>
    </submittedName>
</protein>
<name>A0A411WNZ1_9GAMM</name>
<keyword evidence="2" id="KW-1185">Reference proteome</keyword>
<dbReference type="EMBL" id="CP034752">
    <property type="protein sequence ID" value="QBH97860.1"/>
    <property type="molecule type" value="Genomic_DNA"/>
</dbReference>
<sequence>MNFELMVDGEVLPEVSEQILKKSVASIDDDVGSFIVLEPQTPLDGSIYLQAALTDDDYMVETRLVFGEEFSHYRYTTSDVEEVTGFFIAYYRDNKIPDLKRWDNVTSEF</sequence>
<dbReference type="KEGG" id="prag:EKN56_16510"/>
<dbReference type="Proteomes" id="UP000293154">
    <property type="component" value="Chromosome"/>
</dbReference>
<gene>
    <name evidence="1" type="ORF">EKN56_16510</name>
</gene>
<dbReference type="RefSeq" id="WP_130592788.1">
    <property type="nucleotide sequence ID" value="NZ_CP034752.1"/>
</dbReference>
<dbReference type="AlphaFoldDB" id="A0A411WNZ1"/>